<dbReference type="InterPro" id="IPR036188">
    <property type="entry name" value="FAD/NAD-bd_sf"/>
</dbReference>
<dbReference type="GO" id="GO:0016491">
    <property type="term" value="F:oxidoreductase activity"/>
    <property type="evidence" value="ECO:0007669"/>
    <property type="project" value="UniProtKB-KW"/>
</dbReference>
<name>A0A286A8B9_9SPHI</name>
<evidence type="ECO:0000256" key="1">
    <source>
        <dbReference type="ARBA" id="ARBA00022630"/>
    </source>
</evidence>
<dbReference type="Proteomes" id="UP000219281">
    <property type="component" value="Unassembled WGS sequence"/>
</dbReference>
<dbReference type="RefSeq" id="WP_097132683.1">
    <property type="nucleotide sequence ID" value="NZ_OCMT01000003.1"/>
</dbReference>
<gene>
    <name evidence="3" type="ORF">SAMN06297358_2855</name>
</gene>
<dbReference type="AlphaFoldDB" id="A0A286A8B9"/>
<dbReference type="PRINTS" id="PR00411">
    <property type="entry name" value="PNDRDTASEI"/>
</dbReference>
<protein>
    <submittedName>
        <fullName evidence="3">Thioredoxin reductase (NADPH)</fullName>
    </submittedName>
</protein>
<dbReference type="Gene3D" id="3.50.50.60">
    <property type="entry name" value="FAD/NAD(P)-binding domain"/>
    <property type="match status" value="1"/>
</dbReference>
<evidence type="ECO:0000256" key="2">
    <source>
        <dbReference type="ARBA" id="ARBA00023002"/>
    </source>
</evidence>
<dbReference type="InterPro" id="IPR050097">
    <property type="entry name" value="Ferredoxin-NADP_redctase_2"/>
</dbReference>
<dbReference type="PRINTS" id="PR00368">
    <property type="entry name" value="FADPNR"/>
</dbReference>
<dbReference type="PANTHER" id="PTHR48105">
    <property type="entry name" value="THIOREDOXIN REDUCTASE 1-RELATED-RELATED"/>
    <property type="match status" value="1"/>
</dbReference>
<dbReference type="SUPFAM" id="SSF51905">
    <property type="entry name" value="FAD/NAD(P)-binding domain"/>
    <property type="match status" value="1"/>
</dbReference>
<dbReference type="OrthoDB" id="9778740at2"/>
<evidence type="ECO:0000313" key="4">
    <source>
        <dbReference type="Proteomes" id="UP000219281"/>
    </source>
</evidence>
<keyword evidence="4" id="KW-1185">Reference proteome</keyword>
<dbReference type="EMBL" id="OCMT01000003">
    <property type="protein sequence ID" value="SOD18156.1"/>
    <property type="molecule type" value="Genomic_DNA"/>
</dbReference>
<dbReference type="Pfam" id="PF13738">
    <property type="entry name" value="Pyr_redox_3"/>
    <property type="match status" value="1"/>
</dbReference>
<dbReference type="NCBIfam" id="TIGR04018">
    <property type="entry name" value="Bthiol_YpdA"/>
    <property type="match status" value="1"/>
</dbReference>
<accession>A0A286A8B9</accession>
<reference evidence="4" key="1">
    <citation type="submission" date="2017-09" db="EMBL/GenBank/DDBJ databases">
        <authorList>
            <person name="Varghese N."/>
            <person name="Submissions S."/>
        </authorList>
    </citation>
    <scope>NUCLEOTIDE SEQUENCE [LARGE SCALE GENOMIC DNA]</scope>
    <source>
        <strain evidence="4">CGMCC 1.12803</strain>
    </source>
</reference>
<keyword evidence="2" id="KW-0560">Oxidoreductase</keyword>
<sequence>MATENQHYDVLIIGAGPIGLACGIEAQKAGKSYIIIEKGPLVNSLYHYPVFMTFFSTSQKLEIGEVPFVSISNKPNRNEALEYYRRVAEKFELNIHLFETVNSNKKLADGSFEVNTSKAKYSAKNVIIATGFYDVPVLMNIAGEALPKVKHYYQDPHLYAFSKVLVVGANNSAIDVALETYRKGAEVTLVIRGNEIGSYVKYWVRPDIENRIKEGDIKVYYQSELAAISETTVTIKTPEGKVELANDFVLAMTGYTPNFALLKQLGVELDTTNYPEHNPETMETNLQGLYLAGVVCGGVDTHKWFIENSRVHATQIMEHILSKH</sequence>
<keyword evidence="1" id="KW-0285">Flavoprotein</keyword>
<evidence type="ECO:0000313" key="3">
    <source>
        <dbReference type="EMBL" id="SOD18156.1"/>
    </source>
</evidence>
<proteinExistence type="predicted"/>
<dbReference type="InterPro" id="IPR023856">
    <property type="entry name" value="Bdr"/>
</dbReference>
<organism evidence="3 4">
    <name type="scientific">Pedobacter xixiisoli</name>
    <dbReference type="NCBI Taxonomy" id="1476464"/>
    <lineage>
        <taxon>Bacteria</taxon>
        <taxon>Pseudomonadati</taxon>
        <taxon>Bacteroidota</taxon>
        <taxon>Sphingobacteriia</taxon>
        <taxon>Sphingobacteriales</taxon>
        <taxon>Sphingobacteriaceae</taxon>
        <taxon>Pedobacter</taxon>
    </lineage>
</organism>